<dbReference type="Gene3D" id="2.60.200.60">
    <property type="match status" value="1"/>
</dbReference>
<dbReference type="InterPro" id="IPR008727">
    <property type="entry name" value="PAAR_motif"/>
</dbReference>
<dbReference type="Pfam" id="PF05488">
    <property type="entry name" value="PAAR_motif"/>
    <property type="match status" value="1"/>
</dbReference>
<gene>
    <name evidence="1" type="ORF">KYJ44_19590</name>
</gene>
<sequence>MLIALGGKHTGGGTVITGSPDTDIDGIQVARIGDKAVCPLHKGVFPRVTGDGTLIIDGQAVPFQVGKSAAEYLEH</sequence>
<keyword evidence="2" id="KW-1185">Reference proteome</keyword>
<dbReference type="CDD" id="cd14744">
    <property type="entry name" value="PAAR_CT_2"/>
    <property type="match status" value="1"/>
</dbReference>
<accession>A0ABT2XKP6</accession>
<protein>
    <submittedName>
        <fullName evidence="1">PAAR domain-containing protein</fullName>
    </submittedName>
</protein>
<reference evidence="1 2" key="1">
    <citation type="submission" date="2021-07" db="EMBL/GenBank/DDBJ databases">
        <title>Clinical implication of Pseudomonas aeruginosa: further insight on the antimicrobial resistance.</title>
        <authorList>
            <person name="Macori G."/>
            <person name="Fanning S."/>
            <person name="Alqahtani A."/>
        </authorList>
    </citation>
    <scope>NUCLEOTIDE SEQUENCE [LARGE SCALE GENOMIC DNA]</scope>
    <source>
        <strain evidence="1 2">CFS3442</strain>
    </source>
</reference>
<evidence type="ECO:0000313" key="2">
    <source>
        <dbReference type="Proteomes" id="UP001208054"/>
    </source>
</evidence>
<organism evidence="1 2">
    <name type="scientific">Stenotrophomonas riyadhensis</name>
    <dbReference type="NCBI Taxonomy" id="2859893"/>
    <lineage>
        <taxon>Bacteria</taxon>
        <taxon>Pseudomonadati</taxon>
        <taxon>Pseudomonadota</taxon>
        <taxon>Gammaproteobacteria</taxon>
        <taxon>Lysobacterales</taxon>
        <taxon>Lysobacteraceae</taxon>
        <taxon>Stenotrophomonas</taxon>
    </lineage>
</organism>
<dbReference type="RefSeq" id="WP_197612537.1">
    <property type="nucleotide sequence ID" value="NZ_JAHWBK010000015.1"/>
</dbReference>
<dbReference type="EMBL" id="JAHWBK010000015">
    <property type="protein sequence ID" value="MCV0326522.1"/>
    <property type="molecule type" value="Genomic_DNA"/>
</dbReference>
<dbReference type="Proteomes" id="UP001208054">
    <property type="component" value="Unassembled WGS sequence"/>
</dbReference>
<comment type="caution">
    <text evidence="1">The sequence shown here is derived from an EMBL/GenBank/DDBJ whole genome shotgun (WGS) entry which is preliminary data.</text>
</comment>
<name>A0ABT2XKP6_9GAMM</name>
<proteinExistence type="predicted"/>
<evidence type="ECO:0000313" key="1">
    <source>
        <dbReference type="EMBL" id="MCV0326522.1"/>
    </source>
</evidence>